<name>A0A318K3N1_9NOCA</name>
<organism evidence="1 2">
    <name type="scientific">Nocardia tenerifensis</name>
    <dbReference type="NCBI Taxonomy" id="228006"/>
    <lineage>
        <taxon>Bacteria</taxon>
        <taxon>Bacillati</taxon>
        <taxon>Actinomycetota</taxon>
        <taxon>Actinomycetes</taxon>
        <taxon>Mycobacteriales</taxon>
        <taxon>Nocardiaceae</taxon>
        <taxon>Nocardia</taxon>
    </lineage>
</organism>
<dbReference type="AlphaFoldDB" id="A0A318K3N1"/>
<evidence type="ECO:0000313" key="2">
    <source>
        <dbReference type="Proteomes" id="UP000247569"/>
    </source>
</evidence>
<evidence type="ECO:0000313" key="1">
    <source>
        <dbReference type="EMBL" id="PXX63350.1"/>
    </source>
</evidence>
<keyword evidence="2" id="KW-1185">Reference proteome</keyword>
<reference evidence="1 2" key="1">
    <citation type="submission" date="2018-05" db="EMBL/GenBank/DDBJ databases">
        <title>Genomic Encyclopedia of Type Strains, Phase IV (KMG-IV): sequencing the most valuable type-strain genomes for metagenomic binning, comparative biology and taxonomic classification.</title>
        <authorList>
            <person name="Goeker M."/>
        </authorList>
    </citation>
    <scope>NUCLEOTIDE SEQUENCE [LARGE SCALE GENOMIC DNA]</scope>
    <source>
        <strain evidence="1 2">DSM 44704</strain>
    </source>
</reference>
<dbReference type="Proteomes" id="UP000247569">
    <property type="component" value="Unassembled WGS sequence"/>
</dbReference>
<gene>
    <name evidence="1" type="ORF">DFR70_106414</name>
</gene>
<proteinExistence type="predicted"/>
<protein>
    <submittedName>
        <fullName evidence="1">Uncharacterized protein</fullName>
    </submittedName>
</protein>
<accession>A0A318K3N1</accession>
<dbReference type="EMBL" id="QJKF01000006">
    <property type="protein sequence ID" value="PXX63350.1"/>
    <property type="molecule type" value="Genomic_DNA"/>
</dbReference>
<comment type="caution">
    <text evidence="1">The sequence shown here is derived from an EMBL/GenBank/DDBJ whole genome shotgun (WGS) entry which is preliminary data.</text>
</comment>
<sequence length="41" mass="4945">MTARRREEGTQRTTGNRANDLFQLAIEIHSRYHRWSHAQLH</sequence>